<accession>A0A0G4GLZ1</accession>
<keyword evidence="2" id="KW-0812">Transmembrane</keyword>
<feature type="region of interest" description="Disordered" evidence="1">
    <location>
        <begin position="34"/>
        <end position="226"/>
    </location>
</feature>
<feature type="region of interest" description="Disordered" evidence="1">
    <location>
        <begin position="718"/>
        <end position="752"/>
    </location>
</feature>
<feature type="compositionally biased region" description="Low complexity" evidence="1">
    <location>
        <begin position="42"/>
        <end position="57"/>
    </location>
</feature>
<evidence type="ECO:0000259" key="3">
    <source>
        <dbReference type="Pfam" id="PF04577"/>
    </source>
</evidence>
<dbReference type="VEuPathDB" id="CryptoDB:Cvel_22478"/>
<dbReference type="InterPro" id="IPR049625">
    <property type="entry name" value="Glyco_transf_61_cat"/>
</dbReference>
<dbReference type="GO" id="GO:0016757">
    <property type="term" value="F:glycosyltransferase activity"/>
    <property type="evidence" value="ECO:0007669"/>
    <property type="project" value="InterPro"/>
</dbReference>
<feature type="compositionally biased region" description="Gly residues" evidence="1">
    <location>
        <begin position="157"/>
        <end position="169"/>
    </location>
</feature>
<feature type="compositionally biased region" description="Polar residues" evidence="1">
    <location>
        <begin position="132"/>
        <end position="150"/>
    </location>
</feature>
<evidence type="ECO:0000256" key="2">
    <source>
        <dbReference type="SAM" id="Phobius"/>
    </source>
</evidence>
<dbReference type="EMBL" id="CDMZ01001341">
    <property type="protein sequence ID" value="CEM31136.1"/>
    <property type="molecule type" value="Genomic_DNA"/>
</dbReference>
<name>A0A0G4GLZ1_9ALVE</name>
<feature type="compositionally biased region" description="Polar residues" evidence="1">
    <location>
        <begin position="185"/>
        <end position="198"/>
    </location>
</feature>
<sequence length="843" mass="90757">MRIIQILSLVVLAGISVVTLFGIWGTSTRRLDSEAAAEEDSLSSGKDPSSVSGSSVEGGKRKSSTRTSSLDEFLKRVHGQRRGGGEGKGKAGGKGEREESPASGDSDSPPGSVELEEGAVEARKGDGEEGTSAVSSTEALNGTTLTSSGEDASKTEGPGGEQKAGGEGGPEPSLQLPPGPIPASASVSSPEAGSRNTTAPEAEAAVSPSAEMPTTTNTTGGGGEVKVSLTKEGASLQKETLGKGGETGEAVAGVTPVVTNTPLPLGALTLGDDVRGKTGEPLESASWAPLSVTECSPLAAQYGWAPCLKTEADRIALEQPDQEPPIETFIAFAEELIFPPFVISLPDFISPDHENHWLTRFKTKPLELFRCNIDLPTRSAHFLHELHAQNLVFENVTLLGPPPENWGQTSCHGTEVSHRLFRGRTAAEVERAEAAGGADLVLFARGPDSYSFQHWVDRITHEIAQAEHIWGPLKRSGGVVKVIGGRNPRDGVIRELFEASGLGADNVRFGSPEKEFENAHRFLFNCRTMLIHPWLFLRFAELIGVHRDTPMEERKTVYWLGRGGRSERNGGRRILNEKAVLDMIEALLKKRGKGEKLEVLDTKKGLPKLIEEIGKNARALVGPHGGKFFNQILAPRDTLILEIQPSSKGGLYFWEIGGCLLQKYAYFVVESRAPSHDMNVPVDQLEKLLDRNLGVVSQTPSLRPKMYFHPDQVFVKRGGGKGQNMQGNLRGRNRGRKLSESTGASASPAGEEEVIVKRNGTLSLRWKGNSLLGTSGKHSGFESFDIEEDEEFDEMSGNGDDARDLSELVLSGFDEAEVQTRDESLQSLRAGFWKGENTPQQVV</sequence>
<gene>
    <name evidence="4" type="ORF">Cvel_22478</name>
</gene>
<evidence type="ECO:0000313" key="4">
    <source>
        <dbReference type="EMBL" id="CEM31136.1"/>
    </source>
</evidence>
<protein>
    <recommendedName>
        <fullName evidence="3">Glycosyltransferase 61 catalytic domain-containing protein</fullName>
    </recommendedName>
</protein>
<dbReference type="Pfam" id="PF04577">
    <property type="entry name" value="Glyco_transf_61"/>
    <property type="match status" value="1"/>
</dbReference>
<feature type="transmembrane region" description="Helical" evidence="2">
    <location>
        <begin position="7"/>
        <end position="25"/>
    </location>
</feature>
<evidence type="ECO:0000256" key="1">
    <source>
        <dbReference type="SAM" id="MobiDB-lite"/>
    </source>
</evidence>
<keyword evidence="2" id="KW-0472">Membrane</keyword>
<keyword evidence="2" id="KW-1133">Transmembrane helix</keyword>
<dbReference type="AlphaFoldDB" id="A0A0G4GLZ1"/>
<feature type="domain" description="Glycosyltransferase 61 catalytic" evidence="3">
    <location>
        <begin position="526"/>
        <end position="640"/>
    </location>
</feature>
<organism evidence="4">
    <name type="scientific">Chromera velia CCMP2878</name>
    <dbReference type="NCBI Taxonomy" id="1169474"/>
    <lineage>
        <taxon>Eukaryota</taxon>
        <taxon>Sar</taxon>
        <taxon>Alveolata</taxon>
        <taxon>Colpodellida</taxon>
        <taxon>Chromeraceae</taxon>
        <taxon>Chromera</taxon>
    </lineage>
</organism>
<feature type="compositionally biased region" description="Basic and acidic residues" evidence="1">
    <location>
        <begin position="83"/>
        <end position="100"/>
    </location>
</feature>
<reference evidence="4" key="1">
    <citation type="submission" date="2014-11" db="EMBL/GenBank/DDBJ databases">
        <authorList>
            <person name="Otto D Thomas"/>
            <person name="Naeem Raeece"/>
        </authorList>
    </citation>
    <scope>NUCLEOTIDE SEQUENCE</scope>
</reference>
<feature type="compositionally biased region" description="Low complexity" evidence="1">
    <location>
        <begin position="101"/>
        <end position="112"/>
    </location>
</feature>
<proteinExistence type="predicted"/>
<feature type="compositionally biased region" description="Low complexity" evidence="1">
    <location>
        <begin position="199"/>
        <end position="218"/>
    </location>
</feature>